<keyword evidence="4 9" id="KW-0210">Decarboxylase</keyword>
<comment type="subunit">
    <text evidence="3 9">Homodimer.</text>
</comment>
<comment type="catalytic activity">
    <reaction evidence="7 9 12">
        <text>orotidine 5'-phosphate + H(+) = UMP + CO2</text>
        <dbReference type="Rhea" id="RHEA:11596"/>
        <dbReference type="ChEBI" id="CHEBI:15378"/>
        <dbReference type="ChEBI" id="CHEBI:16526"/>
        <dbReference type="ChEBI" id="CHEBI:57538"/>
        <dbReference type="ChEBI" id="CHEBI:57865"/>
        <dbReference type="EC" id="4.1.1.23"/>
    </reaction>
</comment>
<feature type="binding site" evidence="9">
    <location>
        <begin position="62"/>
        <end position="71"/>
    </location>
    <ligand>
        <name>substrate</name>
    </ligand>
</feature>
<dbReference type="InterPro" id="IPR018089">
    <property type="entry name" value="OMPdecase_AS"/>
</dbReference>
<feature type="active site" description="For OMPdecase activity" evidence="10">
    <location>
        <position position="64"/>
    </location>
</feature>
<evidence type="ECO:0000256" key="9">
    <source>
        <dbReference type="HAMAP-Rule" id="MF_01200"/>
    </source>
</evidence>
<evidence type="ECO:0000313" key="14">
    <source>
        <dbReference type="EMBL" id="RJP56678.1"/>
    </source>
</evidence>
<dbReference type="UniPathway" id="UPA00070">
    <property type="reaction ID" value="UER00120"/>
</dbReference>
<dbReference type="InterPro" id="IPR013785">
    <property type="entry name" value="Aldolase_TIM"/>
</dbReference>
<feature type="binding site" evidence="9 11">
    <location>
        <position position="217"/>
    </location>
    <ligand>
        <name>substrate</name>
    </ligand>
</feature>
<feature type="binding site" evidence="9 11">
    <location>
        <position position="188"/>
    </location>
    <ligand>
        <name>substrate</name>
    </ligand>
</feature>
<reference evidence="14 15" key="1">
    <citation type="journal article" date="2017" name="ISME J.">
        <title>Energy and carbon metabolisms in a deep terrestrial subsurface fluid microbial community.</title>
        <authorList>
            <person name="Momper L."/>
            <person name="Jungbluth S.P."/>
            <person name="Lee M.D."/>
            <person name="Amend J.P."/>
        </authorList>
    </citation>
    <scope>NUCLEOTIDE SEQUENCE [LARGE SCALE GENOMIC DNA]</scope>
    <source>
        <strain evidence="14">SURF_26</strain>
    </source>
</reference>
<dbReference type="InterPro" id="IPR011060">
    <property type="entry name" value="RibuloseP-bd_barrel"/>
</dbReference>
<dbReference type="InterPro" id="IPR047596">
    <property type="entry name" value="OMPdecase_bac"/>
</dbReference>
<evidence type="ECO:0000256" key="7">
    <source>
        <dbReference type="ARBA" id="ARBA00049157"/>
    </source>
</evidence>
<feature type="binding site" evidence="9 11">
    <location>
        <position position="13"/>
    </location>
    <ligand>
        <name>substrate</name>
    </ligand>
</feature>
<feature type="domain" description="Orotidine 5'-phosphate decarboxylase" evidence="13">
    <location>
        <begin position="7"/>
        <end position="233"/>
    </location>
</feature>
<dbReference type="NCBIfam" id="TIGR01740">
    <property type="entry name" value="pyrF"/>
    <property type="match status" value="1"/>
</dbReference>
<evidence type="ECO:0000256" key="1">
    <source>
        <dbReference type="ARBA" id="ARBA00002356"/>
    </source>
</evidence>
<feature type="binding site" evidence="9 11">
    <location>
        <position position="218"/>
    </location>
    <ligand>
        <name>substrate</name>
    </ligand>
</feature>
<dbReference type="EMBL" id="QZJZ01000092">
    <property type="protein sequence ID" value="RJP56678.1"/>
    <property type="molecule type" value="Genomic_DNA"/>
</dbReference>
<dbReference type="Proteomes" id="UP000266426">
    <property type="component" value="Unassembled WGS sequence"/>
</dbReference>
<dbReference type="InterPro" id="IPR014732">
    <property type="entry name" value="OMPdecase"/>
</dbReference>
<dbReference type="PROSITE" id="PS00156">
    <property type="entry name" value="OMPDECASE"/>
    <property type="match status" value="1"/>
</dbReference>
<dbReference type="GO" id="GO:0004590">
    <property type="term" value="F:orotidine-5'-phosphate decarboxylase activity"/>
    <property type="evidence" value="ECO:0007669"/>
    <property type="project" value="UniProtKB-UniRule"/>
</dbReference>
<organism evidence="14 15">
    <name type="scientific">Candidatus Auribacter fodinae</name>
    <dbReference type="NCBI Taxonomy" id="2093366"/>
    <lineage>
        <taxon>Bacteria</taxon>
        <taxon>Pseudomonadati</taxon>
        <taxon>Candidatus Auribacterota</taxon>
        <taxon>Candidatus Auribacteria</taxon>
        <taxon>Candidatus Auribacterales</taxon>
        <taxon>Candidatus Auribacteraceae</taxon>
        <taxon>Candidatus Auribacter</taxon>
    </lineage>
</organism>
<keyword evidence="6 9" id="KW-0456">Lyase</keyword>
<dbReference type="GO" id="GO:0044205">
    <property type="term" value="P:'de novo' UMP biosynthetic process"/>
    <property type="evidence" value="ECO:0007669"/>
    <property type="project" value="UniProtKB-UniRule"/>
</dbReference>
<comment type="pathway">
    <text evidence="2 9 12">Pyrimidine metabolism; UMP biosynthesis via de novo pathway; UMP from orotate: step 2/2.</text>
</comment>
<feature type="active site" description="For OMPdecase activity" evidence="10">
    <location>
        <position position="62"/>
    </location>
</feature>
<dbReference type="Gene3D" id="3.20.20.70">
    <property type="entry name" value="Aldolase class I"/>
    <property type="match status" value="1"/>
</dbReference>
<gene>
    <name evidence="9" type="primary">pyrF</name>
    <name evidence="14" type="ORF">C4541_11770</name>
</gene>
<sequence>MSDKKTEIIVALDHKKLDDALALVDQLGGLIDWYKIGSVLFTQEGPDAVRKVKERGKKIFLDLKFHDIPNTVAGAVEQCVSLGVDMFTLHSSGGSKMISGAVETAERIAKQKGVTAPKAIAVTVLTSFSQADIETDFGISAHPEEIVKKLVGVVTASNGKGVVASPHELAMIRKEFGHDLIVITPGVRPAWSGSGDQQRIMTPAQASQLGADFIVIGRPIIAADDPVIATQKILDEISEVIHG</sequence>
<comment type="similarity">
    <text evidence="8 9">Belongs to the OMP decarboxylase family. Type 1 subfamily.</text>
</comment>
<evidence type="ECO:0000256" key="2">
    <source>
        <dbReference type="ARBA" id="ARBA00004861"/>
    </source>
</evidence>
<name>A0A3A4R2Z8_9BACT</name>
<dbReference type="CDD" id="cd04725">
    <property type="entry name" value="OMP_decarboxylase_like"/>
    <property type="match status" value="1"/>
</dbReference>
<dbReference type="GO" id="GO:0005829">
    <property type="term" value="C:cytosol"/>
    <property type="evidence" value="ECO:0007669"/>
    <property type="project" value="TreeGrafter"/>
</dbReference>
<evidence type="ECO:0000256" key="6">
    <source>
        <dbReference type="ARBA" id="ARBA00023239"/>
    </source>
</evidence>
<feature type="binding site" evidence="9 11">
    <location>
        <position position="126"/>
    </location>
    <ligand>
        <name>substrate</name>
    </ligand>
</feature>
<feature type="binding site" evidence="9 11">
    <location>
        <position position="197"/>
    </location>
    <ligand>
        <name>substrate</name>
    </ligand>
</feature>
<dbReference type="FunFam" id="3.20.20.70:FF:000015">
    <property type="entry name" value="Orotidine 5'-phosphate decarboxylase"/>
    <property type="match status" value="1"/>
</dbReference>
<feature type="binding site" evidence="9 11">
    <location>
        <position position="35"/>
    </location>
    <ligand>
        <name>substrate</name>
    </ligand>
</feature>
<dbReference type="HAMAP" id="MF_01200_B">
    <property type="entry name" value="OMPdecase_type1_B"/>
    <property type="match status" value="1"/>
</dbReference>
<evidence type="ECO:0000313" key="15">
    <source>
        <dbReference type="Proteomes" id="UP000266426"/>
    </source>
</evidence>
<dbReference type="Pfam" id="PF00215">
    <property type="entry name" value="OMPdecase"/>
    <property type="match status" value="1"/>
</dbReference>
<evidence type="ECO:0000259" key="13">
    <source>
        <dbReference type="SMART" id="SM00934"/>
    </source>
</evidence>
<evidence type="ECO:0000256" key="4">
    <source>
        <dbReference type="ARBA" id="ARBA00022793"/>
    </source>
</evidence>
<evidence type="ECO:0000256" key="8">
    <source>
        <dbReference type="ARBA" id="ARBA00061012"/>
    </source>
</evidence>
<dbReference type="PANTHER" id="PTHR32119">
    <property type="entry name" value="OROTIDINE 5'-PHOSPHATE DECARBOXYLASE"/>
    <property type="match status" value="1"/>
</dbReference>
<dbReference type="AlphaFoldDB" id="A0A3A4R2Z8"/>
<keyword evidence="5 9" id="KW-0665">Pyrimidine biosynthesis</keyword>
<protein>
    <recommendedName>
        <fullName evidence="9">Orotidine 5'-phosphate decarboxylase</fullName>
        <ecNumber evidence="9">4.1.1.23</ecNumber>
    </recommendedName>
    <alternativeName>
        <fullName evidence="9">OMP decarboxylase</fullName>
        <shortName evidence="9">OMPDCase</shortName>
        <shortName evidence="9">OMPdecase</shortName>
    </alternativeName>
</protein>
<dbReference type="PANTHER" id="PTHR32119:SF2">
    <property type="entry name" value="OROTIDINE 5'-PHOSPHATE DECARBOXYLASE"/>
    <property type="match status" value="1"/>
</dbReference>
<feature type="active site" description="Proton donor" evidence="9">
    <location>
        <position position="64"/>
    </location>
</feature>
<evidence type="ECO:0000256" key="5">
    <source>
        <dbReference type="ARBA" id="ARBA00022975"/>
    </source>
</evidence>
<comment type="caution">
    <text evidence="14">The sequence shown here is derived from an EMBL/GenBank/DDBJ whole genome shotgun (WGS) entry which is preliminary data.</text>
</comment>
<evidence type="ECO:0000256" key="11">
    <source>
        <dbReference type="PIRSR" id="PIRSR614732-2"/>
    </source>
</evidence>
<dbReference type="NCBIfam" id="NF001273">
    <property type="entry name" value="PRK00230.1"/>
    <property type="match status" value="1"/>
</dbReference>
<dbReference type="GO" id="GO:0006207">
    <property type="term" value="P:'de novo' pyrimidine nucleobase biosynthetic process"/>
    <property type="evidence" value="ECO:0007669"/>
    <property type="project" value="InterPro"/>
</dbReference>
<evidence type="ECO:0000256" key="3">
    <source>
        <dbReference type="ARBA" id="ARBA00011738"/>
    </source>
</evidence>
<evidence type="ECO:0000256" key="10">
    <source>
        <dbReference type="PIRSR" id="PIRSR614732-1"/>
    </source>
</evidence>
<evidence type="ECO:0000256" key="12">
    <source>
        <dbReference type="RuleBase" id="RU000512"/>
    </source>
</evidence>
<dbReference type="SUPFAM" id="SSF51366">
    <property type="entry name" value="Ribulose-phoshate binding barrel"/>
    <property type="match status" value="1"/>
</dbReference>
<dbReference type="SMART" id="SM00934">
    <property type="entry name" value="OMPdecase"/>
    <property type="match status" value="1"/>
</dbReference>
<feature type="active site" description="For OMPdecase activity" evidence="10">
    <location>
        <position position="67"/>
    </location>
</feature>
<proteinExistence type="inferred from homology"/>
<comment type="function">
    <text evidence="1 9">Catalyzes the decarboxylation of orotidine 5'-monophosphate (OMP) to uridine 5'-monophosphate (UMP).</text>
</comment>
<dbReference type="InterPro" id="IPR001754">
    <property type="entry name" value="OMPdeCOase_dom"/>
</dbReference>
<accession>A0A3A4R2Z8</accession>
<dbReference type="EC" id="4.1.1.23" evidence="9"/>